<proteinExistence type="predicted"/>
<keyword evidence="4" id="KW-1133">Transmembrane helix</keyword>
<dbReference type="SMART" id="SM00220">
    <property type="entry name" value="S_TKc"/>
    <property type="match status" value="1"/>
</dbReference>
<dbReference type="PANTHER" id="PTHR24348:SF70">
    <property type="entry name" value="PROTEIN KINASE DOMAIN CONTAINING PROTEIN"/>
    <property type="match status" value="1"/>
</dbReference>
<dbReference type="PROSITE" id="PS00108">
    <property type="entry name" value="PROTEIN_KINASE_ST"/>
    <property type="match status" value="1"/>
</dbReference>
<dbReference type="InterPro" id="IPR000719">
    <property type="entry name" value="Prot_kinase_dom"/>
</dbReference>
<feature type="transmembrane region" description="Helical" evidence="4">
    <location>
        <begin position="298"/>
        <end position="316"/>
    </location>
</feature>
<dbReference type="InterPro" id="IPR011990">
    <property type="entry name" value="TPR-like_helical_dom_sf"/>
</dbReference>
<sequence length="963" mass="113427">MENKHTAKRNVQLSPGQQFLHYHIESIVGQGAMGVVYKAYDTKRKQHVALKILQARFIGEKQHRQFVREVKAIAKLDHKHIVKLFDVGTHPTYYFTMEYVAGKTLQDLIRDDNSAICISTVVKMIHKVAEALYHAHVKGIIHGDIKPQNIVVDERYQPKIMDFGLAKNRKNSGDCVDVLQGTPAYLAPEQLQYKTMDKRSDIYSLGVTMYYALTKKLPFSEKNHAALFYQIVNSRPQKLSEINAEVPTDLEEICLKCMERSAESRYVNAKFLADDLQEFIAGKSLLQMLSQKIYDKRVHIELLFVAILAVLTFVVYNSKQEFAKKNMTFLGDDRWDDRQGKYLETFFDKEGIGFFTMSARRYGMQSEEQWIKKTRPAVTKIYRKLQKQRQLNLPLHIMTLADKYLRTMVEIQRDGFILDEEFHFATVCDYGLQTAKKYRAGSYITKFEDFKRVYDLHVRLRDLETWYNEELATQRDNLNETKDLSAKLIHRERLKNLEVRHRQAKRNIISQVVDEVSGGHAFLELAFFGETINWQREKLLLHAIRLEDSYCFYEKLGEYYIKNYLLEEGIVLCKKALQRNPYSFVARFYLAHALIFRGEYKTAFRHLSFLEKTFFGTGKEVIYLEKTRLFVMLKDMTQAKKALQDAKTCHENASRKLGGFYKEWRLWQEVVEKNDLQKRDISKQELVKLYYLTGQVDKAYTLVNETKDTSLQLAIFYKLLCKKTHEFDRAHEIWLRGYTLATNIIKNARSFDHRAMAYRYALMLLSTRQGKKYNAYLDVDKSHMKFLIKTGRELGEYYFVPWYLAKFARHVGGYEEVIHLCREARNRAPWYKSEIDILEKSSLARWHIYLAPGKKKRNADIAIKLLRELINNHNYTSGHISLGYVYTHMSVDIKKAVYHFGQVDPQMLSVTHLLDFCHDYAHLHAKLQKYDKAIFYMENYLKLNPDFMYAKNALQRFRKKDNR</sequence>
<dbReference type="Proteomes" id="UP000326354">
    <property type="component" value="Chromosome"/>
</dbReference>
<dbReference type="InterPro" id="IPR017441">
    <property type="entry name" value="Protein_kinase_ATP_BS"/>
</dbReference>
<dbReference type="InterPro" id="IPR008271">
    <property type="entry name" value="Ser/Thr_kinase_AS"/>
</dbReference>
<dbReference type="AlphaFoldDB" id="A0A5S9IJV0"/>
<evidence type="ECO:0000313" key="6">
    <source>
        <dbReference type="EMBL" id="BBM82380.1"/>
    </source>
</evidence>
<dbReference type="Gene3D" id="3.30.200.20">
    <property type="entry name" value="Phosphorylase Kinase, domain 1"/>
    <property type="match status" value="1"/>
</dbReference>
<keyword evidence="4" id="KW-0812">Transmembrane</keyword>
<protein>
    <submittedName>
        <fullName evidence="6">Putative serine/threonine-protein kinase PknB</fullName>
    </submittedName>
</protein>
<evidence type="ECO:0000256" key="3">
    <source>
        <dbReference type="PROSITE-ProRule" id="PRU10141"/>
    </source>
</evidence>
<dbReference type="InterPro" id="IPR045269">
    <property type="entry name" value="Atg1-like"/>
</dbReference>
<dbReference type="CDD" id="cd14014">
    <property type="entry name" value="STKc_PknB_like"/>
    <property type="match status" value="1"/>
</dbReference>
<dbReference type="KEGG" id="uam:UABAM_00723"/>
<dbReference type="OrthoDB" id="9788659at2"/>
<evidence type="ECO:0000256" key="2">
    <source>
        <dbReference type="ARBA" id="ARBA00022840"/>
    </source>
</evidence>
<dbReference type="Pfam" id="PF00069">
    <property type="entry name" value="Pkinase"/>
    <property type="match status" value="1"/>
</dbReference>
<dbReference type="PROSITE" id="PS00107">
    <property type="entry name" value="PROTEIN_KINASE_ATP"/>
    <property type="match status" value="1"/>
</dbReference>
<dbReference type="PROSITE" id="PS50011">
    <property type="entry name" value="PROTEIN_KINASE_DOM"/>
    <property type="match status" value="1"/>
</dbReference>
<evidence type="ECO:0000313" key="7">
    <source>
        <dbReference type="Proteomes" id="UP000326354"/>
    </source>
</evidence>
<keyword evidence="4" id="KW-0472">Membrane</keyword>
<dbReference type="SUPFAM" id="SSF56112">
    <property type="entry name" value="Protein kinase-like (PK-like)"/>
    <property type="match status" value="1"/>
</dbReference>
<keyword evidence="6" id="KW-0418">Kinase</keyword>
<dbReference type="GO" id="GO:0005524">
    <property type="term" value="F:ATP binding"/>
    <property type="evidence" value="ECO:0007669"/>
    <property type="project" value="UniProtKB-UniRule"/>
</dbReference>
<organism evidence="6 7">
    <name type="scientific">Uabimicrobium amorphum</name>
    <dbReference type="NCBI Taxonomy" id="2596890"/>
    <lineage>
        <taxon>Bacteria</taxon>
        <taxon>Pseudomonadati</taxon>
        <taxon>Planctomycetota</taxon>
        <taxon>Candidatus Uabimicrobiia</taxon>
        <taxon>Candidatus Uabimicrobiales</taxon>
        <taxon>Candidatus Uabimicrobiaceae</taxon>
        <taxon>Candidatus Uabimicrobium</taxon>
    </lineage>
</organism>
<dbReference type="InterPro" id="IPR011009">
    <property type="entry name" value="Kinase-like_dom_sf"/>
</dbReference>
<dbReference type="Gene3D" id="1.10.510.10">
    <property type="entry name" value="Transferase(Phosphotransferase) domain 1"/>
    <property type="match status" value="1"/>
</dbReference>
<accession>A0A5S9IJV0</accession>
<evidence type="ECO:0000256" key="4">
    <source>
        <dbReference type="SAM" id="Phobius"/>
    </source>
</evidence>
<dbReference type="RefSeq" id="WP_151966629.1">
    <property type="nucleotide sequence ID" value="NZ_AP019860.1"/>
</dbReference>
<dbReference type="GO" id="GO:0005737">
    <property type="term" value="C:cytoplasm"/>
    <property type="evidence" value="ECO:0007669"/>
    <property type="project" value="TreeGrafter"/>
</dbReference>
<gene>
    <name evidence="6" type="ORF">UABAM_00723</name>
</gene>
<dbReference type="Gene3D" id="1.25.40.10">
    <property type="entry name" value="Tetratricopeptide repeat domain"/>
    <property type="match status" value="2"/>
</dbReference>
<keyword evidence="2 3" id="KW-0067">ATP-binding</keyword>
<keyword evidence="1 3" id="KW-0547">Nucleotide-binding</keyword>
<keyword evidence="6" id="KW-0808">Transferase</keyword>
<evidence type="ECO:0000256" key="1">
    <source>
        <dbReference type="ARBA" id="ARBA00022741"/>
    </source>
</evidence>
<feature type="binding site" evidence="3">
    <location>
        <position position="51"/>
    </location>
    <ligand>
        <name>ATP</name>
        <dbReference type="ChEBI" id="CHEBI:30616"/>
    </ligand>
</feature>
<feature type="domain" description="Protein kinase" evidence="5">
    <location>
        <begin position="22"/>
        <end position="280"/>
    </location>
</feature>
<keyword evidence="7" id="KW-1185">Reference proteome</keyword>
<reference evidence="6 7" key="1">
    <citation type="submission" date="2019-08" db="EMBL/GenBank/DDBJ databases">
        <title>Complete genome sequence of Candidatus Uab amorphum.</title>
        <authorList>
            <person name="Shiratori T."/>
            <person name="Suzuki S."/>
            <person name="Kakizawa Y."/>
            <person name="Ishida K."/>
        </authorList>
    </citation>
    <scope>NUCLEOTIDE SEQUENCE [LARGE SCALE GENOMIC DNA]</scope>
    <source>
        <strain evidence="6 7">SRT547</strain>
    </source>
</reference>
<evidence type="ECO:0000259" key="5">
    <source>
        <dbReference type="PROSITE" id="PS50011"/>
    </source>
</evidence>
<name>A0A5S9IJV0_UABAM</name>
<dbReference type="EMBL" id="AP019860">
    <property type="protein sequence ID" value="BBM82380.1"/>
    <property type="molecule type" value="Genomic_DNA"/>
</dbReference>
<dbReference type="PANTHER" id="PTHR24348">
    <property type="entry name" value="SERINE/THREONINE-PROTEIN KINASE UNC-51-RELATED"/>
    <property type="match status" value="1"/>
</dbReference>
<dbReference type="GO" id="GO:0004674">
    <property type="term" value="F:protein serine/threonine kinase activity"/>
    <property type="evidence" value="ECO:0007669"/>
    <property type="project" value="InterPro"/>
</dbReference>
<dbReference type="SUPFAM" id="SSF48452">
    <property type="entry name" value="TPR-like"/>
    <property type="match status" value="2"/>
</dbReference>